<reference evidence="4 5" key="1">
    <citation type="submission" date="2019-07" db="EMBL/GenBank/DDBJ databases">
        <title>R&amp;d 2014.</title>
        <authorList>
            <person name="Klenk H.-P."/>
        </authorList>
    </citation>
    <scope>NUCLEOTIDE SEQUENCE [LARGE SCALE GENOMIC DNA]</scope>
    <source>
        <strain evidence="4 5">DSM 43194</strain>
    </source>
</reference>
<gene>
    <name evidence="4" type="ORF">JD82_00767</name>
</gene>
<keyword evidence="1" id="KW-0472">Membrane</keyword>
<dbReference type="InterPro" id="IPR049447">
    <property type="entry name" value="A9CJY8-like_N"/>
</dbReference>
<proteinExistence type="predicted"/>
<dbReference type="InterPro" id="IPR027795">
    <property type="entry name" value="CASTOR_ACT_dom"/>
</dbReference>
<sequence length="133" mass="13765">MRRLAIDVRPGEYAVARLGAAAPVPAGLLDRSDGAFVSVTRTGDELSVVCPADAVPESAQAERGWRLLTVRGPLAFTLTGIVAALSSELAAAGVALFGMSTFDTDHLLVKEADVERAVGALRSGGHEVHVSDV</sequence>
<feature type="domain" description="CASTOR ACT" evidence="2">
    <location>
        <begin position="61"/>
        <end position="123"/>
    </location>
</feature>
<feature type="domain" description="A9CJY8-like N-terminal" evidence="3">
    <location>
        <begin position="11"/>
        <end position="57"/>
    </location>
</feature>
<dbReference type="InterPro" id="IPR051719">
    <property type="entry name" value="CASTOR_mTORC1"/>
</dbReference>
<dbReference type="Pfam" id="PF13840">
    <property type="entry name" value="ACT_7"/>
    <property type="match status" value="1"/>
</dbReference>
<accession>A0A660CDI7</accession>
<protein>
    <submittedName>
        <fullName evidence="4">Uncharacterized protein</fullName>
    </submittedName>
</protein>
<dbReference type="RefSeq" id="WP_030534015.1">
    <property type="nucleotide sequence ID" value="NZ_JOIJ01000021.1"/>
</dbReference>
<dbReference type="Pfam" id="PF21631">
    <property type="entry name" value="A9CJY8-like_N"/>
    <property type="match status" value="1"/>
</dbReference>
<dbReference type="Proteomes" id="UP000317303">
    <property type="component" value="Unassembled WGS sequence"/>
</dbReference>
<dbReference type="Gene3D" id="3.30.2130.10">
    <property type="entry name" value="VC0802-like"/>
    <property type="match status" value="1"/>
</dbReference>
<name>A0A660CDI7_9PSEU</name>
<dbReference type="EMBL" id="VLJV01000001">
    <property type="protein sequence ID" value="TWH18945.1"/>
    <property type="molecule type" value="Genomic_DNA"/>
</dbReference>
<dbReference type="AlphaFoldDB" id="A0A660CDI7"/>
<dbReference type="SUPFAM" id="SSF55021">
    <property type="entry name" value="ACT-like"/>
    <property type="match status" value="2"/>
</dbReference>
<keyword evidence="5" id="KW-1185">Reference proteome</keyword>
<evidence type="ECO:0000256" key="1">
    <source>
        <dbReference type="SAM" id="Phobius"/>
    </source>
</evidence>
<keyword evidence="1" id="KW-0812">Transmembrane</keyword>
<evidence type="ECO:0000259" key="2">
    <source>
        <dbReference type="Pfam" id="PF13840"/>
    </source>
</evidence>
<keyword evidence="1" id="KW-1133">Transmembrane helix</keyword>
<dbReference type="PIRSF" id="PIRSF008459">
    <property type="entry name" value="UCP008459"/>
    <property type="match status" value="1"/>
</dbReference>
<dbReference type="InterPro" id="IPR045865">
    <property type="entry name" value="ACT-like_dom_sf"/>
</dbReference>
<dbReference type="PANTHER" id="PTHR31131">
    <property type="entry name" value="CHROMOSOME 1, WHOLE GENOME SHOTGUN SEQUENCE"/>
    <property type="match status" value="1"/>
</dbReference>
<dbReference type="PANTHER" id="PTHR31131:SF6">
    <property type="entry name" value="CASTOR ACT DOMAIN-CONTAINING PROTEIN"/>
    <property type="match status" value="1"/>
</dbReference>
<organism evidence="4 5">
    <name type="scientific">Prauserella rugosa</name>
    <dbReference type="NCBI Taxonomy" id="43354"/>
    <lineage>
        <taxon>Bacteria</taxon>
        <taxon>Bacillati</taxon>
        <taxon>Actinomycetota</taxon>
        <taxon>Actinomycetes</taxon>
        <taxon>Pseudonocardiales</taxon>
        <taxon>Pseudonocardiaceae</taxon>
        <taxon>Prauserella</taxon>
    </lineage>
</organism>
<comment type="caution">
    <text evidence="4">The sequence shown here is derived from an EMBL/GenBank/DDBJ whole genome shotgun (WGS) entry which is preliminary data.</text>
</comment>
<dbReference type="InterPro" id="IPR016540">
    <property type="entry name" value="UCP008459"/>
</dbReference>
<evidence type="ECO:0000259" key="3">
    <source>
        <dbReference type="Pfam" id="PF21631"/>
    </source>
</evidence>
<evidence type="ECO:0000313" key="5">
    <source>
        <dbReference type="Proteomes" id="UP000317303"/>
    </source>
</evidence>
<feature type="transmembrane region" description="Helical" evidence="1">
    <location>
        <begin position="74"/>
        <end position="99"/>
    </location>
</feature>
<dbReference type="OrthoDB" id="5615858at2"/>
<evidence type="ECO:0000313" key="4">
    <source>
        <dbReference type="EMBL" id="TWH18945.1"/>
    </source>
</evidence>